<evidence type="ECO:0000313" key="5">
    <source>
        <dbReference type="Proteomes" id="UP000092154"/>
    </source>
</evidence>
<dbReference type="GO" id="GO:0005886">
    <property type="term" value="C:plasma membrane"/>
    <property type="evidence" value="ECO:0007669"/>
    <property type="project" value="TreeGrafter"/>
</dbReference>
<evidence type="ECO:0000256" key="2">
    <source>
        <dbReference type="ARBA" id="ARBA00023002"/>
    </source>
</evidence>
<dbReference type="GO" id="GO:0006879">
    <property type="term" value="P:intracellular iron ion homeostasis"/>
    <property type="evidence" value="ECO:0007669"/>
    <property type="project" value="TreeGrafter"/>
</dbReference>
<evidence type="ECO:0000256" key="1">
    <source>
        <dbReference type="ARBA" id="ARBA00022448"/>
    </source>
</evidence>
<dbReference type="InParanoid" id="A0A1B7MKR8"/>
<dbReference type="AlphaFoldDB" id="A0A1B7MKR8"/>
<dbReference type="STRING" id="1314800.A0A1B7MKR8"/>
<sequence>MIAFSILIVLSLRPIRIEAYEVFFYTHFFAVGILLVGGYYHRSAVHGSFWIWPSFISWALNRSIRVVRLLVFNHSYFSFKSGCGTMDTTTELLSEKCRAYADYHISTDPQAKQRTQSCPRFRSYYLKRPFTIASFDSSLLSTAMPEDQSRSYQIQSLGSDASFWKELVFLINMHKRFTKKLNEMAARKGQVKVFENGPCGSSPDLGCYDMSVLAAGGSGISYTLPVFLNVIKYHVIFLSGCAVVFIWAIRGAAYVQLIEEAFIKAQLAPPSLTISIRIFITGPLSTAEPEDSLSSSRSLLSLHGVKMETGRPNMEALLKEDISSASGRMLLSDNLWSQGLSRAVRRALCHTCFPMSGPSTILNGGPSVT</sequence>
<keyword evidence="2" id="KW-0560">Oxidoreductase</keyword>
<protein>
    <recommendedName>
        <fullName evidence="3">Ferric reductase NAD binding domain-containing protein</fullName>
    </recommendedName>
</protein>
<organism evidence="4 5">
    <name type="scientific">Rhizopogon vinicolor AM-OR11-026</name>
    <dbReference type="NCBI Taxonomy" id="1314800"/>
    <lineage>
        <taxon>Eukaryota</taxon>
        <taxon>Fungi</taxon>
        <taxon>Dikarya</taxon>
        <taxon>Basidiomycota</taxon>
        <taxon>Agaricomycotina</taxon>
        <taxon>Agaricomycetes</taxon>
        <taxon>Agaricomycetidae</taxon>
        <taxon>Boletales</taxon>
        <taxon>Suillineae</taxon>
        <taxon>Rhizopogonaceae</taxon>
        <taxon>Rhizopogon</taxon>
    </lineage>
</organism>
<dbReference type="InterPro" id="IPR039261">
    <property type="entry name" value="FNR_nucleotide-bd"/>
</dbReference>
<dbReference type="Pfam" id="PF08030">
    <property type="entry name" value="NAD_binding_6"/>
    <property type="match status" value="1"/>
</dbReference>
<keyword evidence="1" id="KW-0813">Transport</keyword>
<dbReference type="InterPro" id="IPR013121">
    <property type="entry name" value="Fe_red_NAD-bd_6"/>
</dbReference>
<feature type="non-terminal residue" evidence="4">
    <location>
        <position position="369"/>
    </location>
</feature>
<dbReference type="GO" id="GO:0006826">
    <property type="term" value="P:iron ion transport"/>
    <property type="evidence" value="ECO:0007669"/>
    <property type="project" value="TreeGrafter"/>
</dbReference>
<dbReference type="EMBL" id="KV448820">
    <property type="protein sequence ID" value="OAX33182.1"/>
    <property type="molecule type" value="Genomic_DNA"/>
</dbReference>
<evidence type="ECO:0000313" key="4">
    <source>
        <dbReference type="EMBL" id="OAX33182.1"/>
    </source>
</evidence>
<dbReference type="Gene3D" id="3.40.50.80">
    <property type="entry name" value="Nucleotide-binding domain of ferredoxin-NADP reductase (FNR) module"/>
    <property type="match status" value="1"/>
</dbReference>
<accession>A0A1B7MKR8</accession>
<gene>
    <name evidence="4" type="ORF">K503DRAFT_839490</name>
</gene>
<dbReference type="PANTHER" id="PTHR32361">
    <property type="entry name" value="FERRIC/CUPRIC REDUCTASE TRANSMEMBRANE COMPONENT"/>
    <property type="match status" value="1"/>
</dbReference>
<dbReference type="OrthoDB" id="4494341at2759"/>
<dbReference type="InterPro" id="IPR051410">
    <property type="entry name" value="Ferric/Cupric_Reductase"/>
</dbReference>
<dbReference type="FunCoup" id="A0A1B7MKR8">
    <property type="interactions" value="192"/>
</dbReference>
<keyword evidence="5" id="KW-1185">Reference proteome</keyword>
<dbReference type="GO" id="GO:0000293">
    <property type="term" value="F:ferric-chelate reductase activity"/>
    <property type="evidence" value="ECO:0007669"/>
    <property type="project" value="TreeGrafter"/>
</dbReference>
<dbReference type="PANTHER" id="PTHR32361:SF9">
    <property type="entry name" value="FERRIC REDUCTASE TRANSMEMBRANE COMPONENT 3-RELATED"/>
    <property type="match status" value="1"/>
</dbReference>
<reference evidence="4 5" key="1">
    <citation type="submission" date="2016-06" db="EMBL/GenBank/DDBJ databases">
        <title>Comparative genomics of the ectomycorrhizal sister species Rhizopogon vinicolor and Rhizopogon vesiculosus (Basidiomycota: Boletales) reveals a divergence of the mating type B locus.</title>
        <authorList>
            <consortium name="DOE Joint Genome Institute"/>
            <person name="Mujic A.B."/>
            <person name="Kuo A."/>
            <person name="Tritt A."/>
            <person name="Lipzen A."/>
            <person name="Chen C."/>
            <person name="Johnson J."/>
            <person name="Sharma A."/>
            <person name="Barry K."/>
            <person name="Grigoriev I.V."/>
            <person name="Spatafora J.W."/>
        </authorList>
    </citation>
    <scope>NUCLEOTIDE SEQUENCE [LARGE SCALE GENOMIC DNA]</scope>
    <source>
        <strain evidence="4 5">AM-OR11-026</strain>
    </source>
</reference>
<feature type="domain" description="Ferric reductase NAD binding" evidence="3">
    <location>
        <begin position="210"/>
        <end position="321"/>
    </location>
</feature>
<dbReference type="Proteomes" id="UP000092154">
    <property type="component" value="Unassembled WGS sequence"/>
</dbReference>
<evidence type="ECO:0000259" key="3">
    <source>
        <dbReference type="Pfam" id="PF08030"/>
    </source>
</evidence>
<name>A0A1B7MKR8_9AGAM</name>
<proteinExistence type="predicted"/>
<dbReference type="CDD" id="cd06186">
    <property type="entry name" value="NOX_Duox_like_FAD_NADP"/>
    <property type="match status" value="1"/>
</dbReference>
<dbReference type="GO" id="GO:0015677">
    <property type="term" value="P:copper ion import"/>
    <property type="evidence" value="ECO:0007669"/>
    <property type="project" value="TreeGrafter"/>
</dbReference>